<comment type="subcellular location">
    <subcellularLocation>
        <location evidence="1">Cell membrane</location>
        <topology evidence="1">Multi-pass membrane protein</topology>
    </subcellularLocation>
</comment>
<keyword evidence="3 6" id="KW-0812">Transmembrane</keyword>
<evidence type="ECO:0000256" key="5">
    <source>
        <dbReference type="ARBA" id="ARBA00023136"/>
    </source>
</evidence>
<dbReference type="Pfam" id="PF01810">
    <property type="entry name" value="LysE"/>
    <property type="match status" value="1"/>
</dbReference>
<dbReference type="PANTHER" id="PTHR30086">
    <property type="entry name" value="ARGININE EXPORTER PROTEIN ARGO"/>
    <property type="match status" value="1"/>
</dbReference>
<dbReference type="InterPro" id="IPR001123">
    <property type="entry name" value="LeuE-type"/>
</dbReference>
<accession>A0ABW5UTI6</accession>
<reference evidence="8" key="1">
    <citation type="journal article" date="2019" name="Int. J. Syst. Evol. Microbiol.">
        <title>The Global Catalogue of Microorganisms (GCM) 10K type strain sequencing project: providing services to taxonomists for standard genome sequencing and annotation.</title>
        <authorList>
            <consortium name="The Broad Institute Genomics Platform"/>
            <consortium name="The Broad Institute Genome Sequencing Center for Infectious Disease"/>
            <person name="Wu L."/>
            <person name="Ma J."/>
        </authorList>
    </citation>
    <scope>NUCLEOTIDE SEQUENCE [LARGE SCALE GENOMIC DNA]</scope>
    <source>
        <strain evidence="8">TISTR 1906</strain>
    </source>
</reference>
<keyword evidence="8" id="KW-1185">Reference proteome</keyword>
<dbReference type="RefSeq" id="WP_066476885.1">
    <property type="nucleotide sequence ID" value="NZ_BCNT01000006.1"/>
</dbReference>
<protein>
    <submittedName>
        <fullName evidence="7">LysE family translocator</fullName>
    </submittedName>
</protein>
<feature type="transmembrane region" description="Helical" evidence="6">
    <location>
        <begin position="6"/>
        <end position="26"/>
    </location>
</feature>
<feature type="transmembrane region" description="Helical" evidence="6">
    <location>
        <begin position="196"/>
        <end position="213"/>
    </location>
</feature>
<feature type="transmembrane region" description="Helical" evidence="6">
    <location>
        <begin position="38"/>
        <end position="57"/>
    </location>
</feature>
<name>A0ABW5UTI6_9BURK</name>
<evidence type="ECO:0000313" key="8">
    <source>
        <dbReference type="Proteomes" id="UP001597463"/>
    </source>
</evidence>
<evidence type="ECO:0000256" key="1">
    <source>
        <dbReference type="ARBA" id="ARBA00004651"/>
    </source>
</evidence>
<gene>
    <name evidence="7" type="ORF">ACFSW6_21585</name>
</gene>
<keyword evidence="4 6" id="KW-1133">Transmembrane helix</keyword>
<evidence type="ECO:0000256" key="4">
    <source>
        <dbReference type="ARBA" id="ARBA00022989"/>
    </source>
</evidence>
<keyword evidence="5 6" id="KW-0472">Membrane</keyword>
<evidence type="ECO:0000256" key="6">
    <source>
        <dbReference type="SAM" id="Phobius"/>
    </source>
</evidence>
<sequence>MSSSLLAMGIFTLVGAITPGPVNVLALRHGAARSRRACAFYVLGASASYAAVVWAMGQSAQWLMQALPRLSTAAEWLCAAYLLWLAWRLARAPAEAAETASGDVSPGESRQHRESPASRTLRLLLQGAAVQTLNPKAWLVALAGVGLFVLPQADAALALLQFCAMSLLACLVGVGSWALLGQALSSQLTTPRRQRLFHRLLALLLVASVAAMLA</sequence>
<feature type="transmembrane region" description="Helical" evidence="6">
    <location>
        <begin position="159"/>
        <end position="184"/>
    </location>
</feature>
<evidence type="ECO:0000256" key="2">
    <source>
        <dbReference type="ARBA" id="ARBA00022475"/>
    </source>
</evidence>
<organism evidence="7 8">
    <name type="scientific">Comamonas terrae</name>
    <dbReference type="NCBI Taxonomy" id="673548"/>
    <lineage>
        <taxon>Bacteria</taxon>
        <taxon>Pseudomonadati</taxon>
        <taxon>Pseudomonadota</taxon>
        <taxon>Betaproteobacteria</taxon>
        <taxon>Burkholderiales</taxon>
        <taxon>Comamonadaceae</taxon>
        <taxon>Comamonas</taxon>
    </lineage>
</organism>
<comment type="caution">
    <text evidence="7">The sequence shown here is derived from an EMBL/GenBank/DDBJ whole genome shotgun (WGS) entry which is preliminary data.</text>
</comment>
<evidence type="ECO:0000256" key="3">
    <source>
        <dbReference type="ARBA" id="ARBA00022692"/>
    </source>
</evidence>
<dbReference type="Proteomes" id="UP001597463">
    <property type="component" value="Unassembled WGS sequence"/>
</dbReference>
<dbReference type="PANTHER" id="PTHR30086:SF20">
    <property type="entry name" value="ARGININE EXPORTER PROTEIN ARGO-RELATED"/>
    <property type="match status" value="1"/>
</dbReference>
<proteinExistence type="predicted"/>
<evidence type="ECO:0000313" key="7">
    <source>
        <dbReference type="EMBL" id="MFD2756674.1"/>
    </source>
</evidence>
<keyword evidence="2" id="KW-1003">Cell membrane</keyword>
<dbReference type="EMBL" id="JBHUMV010000013">
    <property type="protein sequence ID" value="MFD2756674.1"/>
    <property type="molecule type" value="Genomic_DNA"/>
</dbReference>